<evidence type="ECO:0000313" key="2">
    <source>
        <dbReference type="EMBL" id="PXX81152.1"/>
    </source>
</evidence>
<reference evidence="2 3" key="1">
    <citation type="submission" date="2018-05" db="EMBL/GenBank/DDBJ databases">
        <title>Genomic Encyclopedia of Type Strains, Phase IV (KMG-IV): sequencing the most valuable type-strain genomes for metagenomic binning, comparative biology and taxonomic classification.</title>
        <authorList>
            <person name="Goeker M."/>
        </authorList>
    </citation>
    <scope>NUCLEOTIDE SEQUENCE [LARGE SCALE GENOMIC DNA]</scope>
    <source>
        <strain evidence="2 3">JC118</strain>
    </source>
</reference>
<organism evidence="2 3">
    <name type="scientific">Dielma fastidiosa</name>
    <dbReference type="NCBI Taxonomy" id="1034346"/>
    <lineage>
        <taxon>Bacteria</taxon>
        <taxon>Bacillati</taxon>
        <taxon>Bacillota</taxon>
        <taxon>Erysipelotrichia</taxon>
        <taxon>Erysipelotrichales</taxon>
        <taxon>Erysipelotrichaceae</taxon>
        <taxon>Dielma</taxon>
    </lineage>
</organism>
<comment type="caution">
    <text evidence="2">The sequence shown here is derived from an EMBL/GenBank/DDBJ whole genome shotgun (WGS) entry which is preliminary data.</text>
</comment>
<feature type="signal peptide" evidence="1">
    <location>
        <begin position="1"/>
        <end position="22"/>
    </location>
</feature>
<evidence type="ECO:0000256" key="1">
    <source>
        <dbReference type="SAM" id="SignalP"/>
    </source>
</evidence>
<protein>
    <submittedName>
        <fullName evidence="2">Uncharacterized protein</fullName>
    </submittedName>
</protein>
<name>A0A318KX54_9FIRM</name>
<keyword evidence="1" id="KW-0732">Signal</keyword>
<gene>
    <name evidence="2" type="ORF">DES51_102275</name>
</gene>
<dbReference type="EMBL" id="QJKH01000002">
    <property type="protein sequence ID" value="PXX81152.1"/>
    <property type="molecule type" value="Genomic_DNA"/>
</dbReference>
<dbReference type="RefSeq" id="WP_022938595.1">
    <property type="nucleotide sequence ID" value="NZ_CABKRQ010000006.1"/>
</dbReference>
<proteinExistence type="predicted"/>
<feature type="chain" id="PRO_5038422395" evidence="1">
    <location>
        <begin position="23"/>
        <end position="144"/>
    </location>
</feature>
<sequence>MKMKKILLSLFTVFSLFFSIFAVNSVEIKASDDEIIPYATVNTVNVNKTFKYNLQKAGCNGSVTFRVKGSYDITHNGSSYTVTDASLDVTIDSLTAEWDLEITDVTYVLNKDSVTVKISYKFLQPYFDCPIGGGYSYTMQTVTV</sequence>
<keyword evidence="3" id="KW-1185">Reference proteome</keyword>
<dbReference type="STRING" id="1034346.GCA_000313565_02292"/>
<dbReference type="Proteomes" id="UP000247612">
    <property type="component" value="Unassembled WGS sequence"/>
</dbReference>
<dbReference type="AlphaFoldDB" id="A0A318KX54"/>
<accession>A0A318KX54</accession>
<evidence type="ECO:0000313" key="3">
    <source>
        <dbReference type="Proteomes" id="UP000247612"/>
    </source>
</evidence>